<dbReference type="GO" id="GO:0005783">
    <property type="term" value="C:endoplasmic reticulum"/>
    <property type="evidence" value="ECO:0007669"/>
    <property type="project" value="TreeGrafter"/>
</dbReference>
<dbReference type="GO" id="GO:0016020">
    <property type="term" value="C:membrane"/>
    <property type="evidence" value="ECO:0007669"/>
    <property type="project" value="UniProtKB-SubCell"/>
</dbReference>
<evidence type="ECO:0000313" key="10">
    <source>
        <dbReference type="Proteomes" id="UP001408789"/>
    </source>
</evidence>
<feature type="transmembrane region" description="Helical" evidence="7">
    <location>
        <begin position="133"/>
        <end position="149"/>
    </location>
</feature>
<comment type="function">
    <text evidence="1 7">May be involved in both secretory and endocytic intracellular trafficking in the endosomal/prevacuolar compartments.</text>
</comment>
<keyword evidence="6 7" id="KW-0472">Membrane</keyword>
<dbReference type="PANTHER" id="PTHR19317:SF45">
    <property type="entry name" value="PRA1 FAMILY PROTEIN B6"/>
    <property type="match status" value="1"/>
</dbReference>
<dbReference type="Pfam" id="PF03208">
    <property type="entry name" value="PRA1"/>
    <property type="match status" value="1"/>
</dbReference>
<accession>A0AAP0C2E0</accession>
<reference evidence="9 10" key="1">
    <citation type="submission" date="2024-04" db="EMBL/GenBank/DDBJ databases">
        <title>The reference genome of an endangered Asteraceae, Deinandra increscens subsp. villosa, native to the Central Coast of California.</title>
        <authorList>
            <person name="Guilliams M."/>
            <person name="Hasenstab-Lehman K."/>
            <person name="Meyer R."/>
            <person name="Mcevoy S."/>
        </authorList>
    </citation>
    <scope>NUCLEOTIDE SEQUENCE [LARGE SCALE GENOMIC DNA]</scope>
    <source>
        <tissue evidence="9">Leaf</tissue>
    </source>
</reference>
<feature type="transmembrane region" description="Helical" evidence="7">
    <location>
        <begin position="169"/>
        <end position="199"/>
    </location>
</feature>
<evidence type="ECO:0000256" key="1">
    <source>
        <dbReference type="ARBA" id="ARBA00002501"/>
    </source>
</evidence>
<evidence type="ECO:0000256" key="4">
    <source>
        <dbReference type="ARBA" id="ARBA00022692"/>
    </source>
</evidence>
<keyword evidence="4 7" id="KW-0812">Transmembrane</keyword>
<gene>
    <name evidence="9" type="ORF">SSX86_032898</name>
</gene>
<comment type="caution">
    <text evidence="9">The sequence shown here is derived from an EMBL/GenBank/DDBJ whole genome shotgun (WGS) entry which is preliminary data.</text>
</comment>
<dbReference type="AlphaFoldDB" id="A0AAP0C2E0"/>
<sequence>MASPMMKVNVKPTTSSRPPQSPTSRSQPMPHRPQPAIPRSHHPDLRPPQSITPRSDHPDLRPFFSRLLASLRNSFSQRRPWSELVDRSTLSRPDTFSETTSRIRKNISYFRVNYAAIIALLTLLSLLSHPFPLFFLASLLAAWIYLYLFRPPDQPVFLYDRTFSDREILGILIISTIMIVFLTGLGSLLISSVVFGFGITCVHGAFRVPQEVFAEDQEQIDTGFLSYVIGTAASAAVSTAPTVPRAGPRV</sequence>
<feature type="compositionally biased region" description="Low complexity" evidence="8">
    <location>
        <begin position="12"/>
        <end position="28"/>
    </location>
</feature>
<protein>
    <recommendedName>
        <fullName evidence="7">PRA1 family protein</fullName>
    </recommendedName>
</protein>
<comment type="similarity">
    <text evidence="3 7">Belongs to the PRA1 family.</text>
</comment>
<keyword evidence="7" id="KW-0813">Transport</keyword>
<feature type="transmembrane region" description="Helical" evidence="7">
    <location>
        <begin position="109"/>
        <end position="127"/>
    </location>
</feature>
<organism evidence="9 10">
    <name type="scientific">Deinandra increscens subsp. villosa</name>
    <dbReference type="NCBI Taxonomy" id="3103831"/>
    <lineage>
        <taxon>Eukaryota</taxon>
        <taxon>Viridiplantae</taxon>
        <taxon>Streptophyta</taxon>
        <taxon>Embryophyta</taxon>
        <taxon>Tracheophyta</taxon>
        <taxon>Spermatophyta</taxon>
        <taxon>Magnoliopsida</taxon>
        <taxon>eudicotyledons</taxon>
        <taxon>Gunneridae</taxon>
        <taxon>Pentapetalae</taxon>
        <taxon>asterids</taxon>
        <taxon>campanulids</taxon>
        <taxon>Asterales</taxon>
        <taxon>Asteraceae</taxon>
        <taxon>Asteroideae</taxon>
        <taxon>Heliantheae alliance</taxon>
        <taxon>Madieae</taxon>
        <taxon>Madiinae</taxon>
        <taxon>Deinandra</taxon>
    </lineage>
</organism>
<dbReference type="EMBL" id="JBCNJP010015075">
    <property type="protein sequence ID" value="KAK9048139.1"/>
    <property type="molecule type" value="Genomic_DNA"/>
</dbReference>
<feature type="region of interest" description="Disordered" evidence="8">
    <location>
        <begin position="1"/>
        <end position="58"/>
    </location>
</feature>
<proteinExistence type="inferred from homology"/>
<evidence type="ECO:0000256" key="3">
    <source>
        <dbReference type="ARBA" id="ARBA00006483"/>
    </source>
</evidence>
<dbReference type="PANTHER" id="PTHR19317">
    <property type="entry name" value="PRENYLATED RAB ACCEPTOR 1-RELATED"/>
    <property type="match status" value="1"/>
</dbReference>
<keyword evidence="5 7" id="KW-1133">Transmembrane helix</keyword>
<comment type="subcellular location">
    <subcellularLocation>
        <location evidence="2 7">Membrane</location>
        <topology evidence="2 7">Multi-pass membrane protein</topology>
    </subcellularLocation>
</comment>
<dbReference type="GO" id="GO:0016192">
    <property type="term" value="P:vesicle-mediated transport"/>
    <property type="evidence" value="ECO:0007669"/>
    <property type="project" value="TreeGrafter"/>
</dbReference>
<evidence type="ECO:0000256" key="7">
    <source>
        <dbReference type="RuleBase" id="RU363107"/>
    </source>
</evidence>
<evidence type="ECO:0000256" key="8">
    <source>
        <dbReference type="SAM" id="MobiDB-lite"/>
    </source>
</evidence>
<name>A0AAP0C2E0_9ASTR</name>
<evidence type="ECO:0000256" key="6">
    <source>
        <dbReference type="ARBA" id="ARBA00023136"/>
    </source>
</evidence>
<evidence type="ECO:0000313" key="9">
    <source>
        <dbReference type="EMBL" id="KAK9048139.1"/>
    </source>
</evidence>
<dbReference type="InterPro" id="IPR004895">
    <property type="entry name" value="Prenylated_rab_accept_PRA1"/>
</dbReference>
<evidence type="ECO:0000256" key="2">
    <source>
        <dbReference type="ARBA" id="ARBA00004141"/>
    </source>
</evidence>
<evidence type="ECO:0000256" key="5">
    <source>
        <dbReference type="ARBA" id="ARBA00022989"/>
    </source>
</evidence>
<dbReference type="GO" id="GO:0005794">
    <property type="term" value="C:Golgi apparatus"/>
    <property type="evidence" value="ECO:0007669"/>
    <property type="project" value="TreeGrafter"/>
</dbReference>
<keyword evidence="10" id="KW-1185">Reference proteome</keyword>
<dbReference type="Proteomes" id="UP001408789">
    <property type="component" value="Unassembled WGS sequence"/>
</dbReference>